<protein>
    <submittedName>
        <fullName evidence="1">Uncharacterized protein</fullName>
    </submittedName>
</protein>
<dbReference type="OrthoDB" id="4630055at2"/>
<reference evidence="1 2" key="1">
    <citation type="journal article" date="2015" name="Int. J. Syst. Evol. Microbiol.">
        <title>Micromonospora costi sp. nov., isolated from a leaf of Costus speciosus.</title>
        <authorList>
            <person name="Thawai C."/>
        </authorList>
    </citation>
    <scope>NUCLEOTIDE SEQUENCE [LARGE SCALE GENOMIC DNA]</scope>
    <source>
        <strain evidence="1 2">CS1-12</strain>
    </source>
</reference>
<proteinExistence type="predicted"/>
<dbReference type="Proteomes" id="UP000279968">
    <property type="component" value="Unassembled WGS sequence"/>
</dbReference>
<evidence type="ECO:0000313" key="2">
    <source>
        <dbReference type="Proteomes" id="UP000279968"/>
    </source>
</evidence>
<accession>A0A3B0A6Q2</accession>
<evidence type="ECO:0000313" key="1">
    <source>
        <dbReference type="EMBL" id="RKN56029.1"/>
    </source>
</evidence>
<keyword evidence="2" id="KW-1185">Reference proteome</keyword>
<organism evidence="1 2">
    <name type="scientific">Micromonospora costi</name>
    <dbReference type="NCBI Taxonomy" id="1530042"/>
    <lineage>
        <taxon>Bacteria</taxon>
        <taxon>Bacillati</taxon>
        <taxon>Actinomycetota</taxon>
        <taxon>Actinomycetes</taxon>
        <taxon>Micromonosporales</taxon>
        <taxon>Micromonosporaceae</taxon>
        <taxon>Micromonospora</taxon>
    </lineage>
</organism>
<gene>
    <name evidence="1" type="ORF">D7193_15870</name>
</gene>
<dbReference type="AlphaFoldDB" id="A0A3B0A6Q2"/>
<dbReference type="EMBL" id="RBAN01000002">
    <property type="protein sequence ID" value="RKN56029.1"/>
    <property type="molecule type" value="Genomic_DNA"/>
</dbReference>
<comment type="caution">
    <text evidence="1">The sequence shown here is derived from an EMBL/GenBank/DDBJ whole genome shotgun (WGS) entry which is preliminary data.</text>
</comment>
<dbReference type="RefSeq" id="WP_120780212.1">
    <property type="nucleotide sequence ID" value="NZ_JBHLUP010000002.1"/>
</dbReference>
<name>A0A3B0A6Q2_9ACTN</name>
<sequence length="67" mass="7574">MIVFLCPDRARRRHRCTATFPVPTRDPDAALTEVIAHLTGDPHRHELADAMRLLTNVKEIKTAREAA</sequence>